<dbReference type="InterPro" id="IPR052895">
    <property type="entry name" value="HetReg/Transcr_Mod"/>
</dbReference>
<gene>
    <name evidence="1" type="ORF">JMJ35_004087</name>
</gene>
<sequence>MGTAQTLEEFISAIPDWLTFGEHLHAEAEALAQQQSTYPRYVTGGSMDDAFWRSLICDTTALGERVPDSYKNNYSSWRAVSGMLSQPEDHFLSTMADHYTPARVYDEIFGLAMPGRRFFTTREGYIGLAPSRTTAGDLVCVIKGANVPLFLRPTGENYVLVGECSCHGIMHGEVMLRKDLEIREISLV</sequence>
<protein>
    <recommendedName>
        <fullName evidence="3">Heterokaryon incompatibility protein</fullName>
    </recommendedName>
</protein>
<dbReference type="Proteomes" id="UP001166286">
    <property type="component" value="Unassembled WGS sequence"/>
</dbReference>
<keyword evidence="2" id="KW-1185">Reference proteome</keyword>
<evidence type="ECO:0000313" key="1">
    <source>
        <dbReference type="EMBL" id="KAK0513101.1"/>
    </source>
</evidence>
<comment type="caution">
    <text evidence="1">The sequence shown here is derived from an EMBL/GenBank/DDBJ whole genome shotgun (WGS) entry which is preliminary data.</text>
</comment>
<dbReference type="Pfam" id="PF26639">
    <property type="entry name" value="Het-6_barrel"/>
    <property type="match status" value="1"/>
</dbReference>
<reference evidence="1" key="1">
    <citation type="submission" date="2023-03" db="EMBL/GenBank/DDBJ databases">
        <title>Complete genome of Cladonia borealis.</title>
        <authorList>
            <person name="Park H."/>
        </authorList>
    </citation>
    <scope>NUCLEOTIDE SEQUENCE</scope>
    <source>
        <strain evidence="1">ANT050790</strain>
    </source>
</reference>
<organism evidence="1 2">
    <name type="scientific">Cladonia borealis</name>
    <dbReference type="NCBI Taxonomy" id="184061"/>
    <lineage>
        <taxon>Eukaryota</taxon>
        <taxon>Fungi</taxon>
        <taxon>Dikarya</taxon>
        <taxon>Ascomycota</taxon>
        <taxon>Pezizomycotina</taxon>
        <taxon>Lecanoromycetes</taxon>
        <taxon>OSLEUM clade</taxon>
        <taxon>Lecanoromycetidae</taxon>
        <taxon>Lecanorales</taxon>
        <taxon>Lecanorineae</taxon>
        <taxon>Cladoniaceae</taxon>
        <taxon>Cladonia</taxon>
    </lineage>
</organism>
<dbReference type="PANTHER" id="PTHR24148:SF64">
    <property type="entry name" value="HETEROKARYON INCOMPATIBILITY DOMAIN-CONTAINING PROTEIN"/>
    <property type="match status" value="1"/>
</dbReference>
<dbReference type="PANTHER" id="PTHR24148">
    <property type="entry name" value="ANKYRIN REPEAT DOMAIN-CONTAINING PROTEIN 39 HOMOLOG-RELATED"/>
    <property type="match status" value="1"/>
</dbReference>
<proteinExistence type="predicted"/>
<accession>A0AA39UB58</accession>
<evidence type="ECO:0008006" key="3">
    <source>
        <dbReference type="Google" id="ProtNLM"/>
    </source>
</evidence>
<name>A0AA39UB58_9LECA</name>
<dbReference type="AlphaFoldDB" id="A0AA39UB58"/>
<evidence type="ECO:0000313" key="2">
    <source>
        <dbReference type="Proteomes" id="UP001166286"/>
    </source>
</evidence>
<dbReference type="EMBL" id="JAFEKC020000008">
    <property type="protein sequence ID" value="KAK0513101.1"/>
    <property type="molecule type" value="Genomic_DNA"/>
</dbReference>